<dbReference type="SUPFAM" id="SSF56219">
    <property type="entry name" value="DNase I-like"/>
    <property type="match status" value="1"/>
</dbReference>
<feature type="domain" description="Endonuclease/exonuclease/phosphatase" evidence="1">
    <location>
        <begin position="14"/>
        <end position="149"/>
    </location>
</feature>
<accession>A0A812CS70</accession>
<protein>
    <recommendedName>
        <fullName evidence="1">Endonuclease/exonuclease/phosphatase domain-containing protein</fullName>
    </recommendedName>
</protein>
<dbReference type="AlphaFoldDB" id="A0A812CS70"/>
<dbReference type="InterPro" id="IPR005135">
    <property type="entry name" value="Endo/exonuclease/phosphatase"/>
</dbReference>
<dbReference type="OrthoDB" id="6147475at2759"/>
<dbReference type="Gene3D" id="3.60.10.10">
    <property type="entry name" value="Endonuclease/exonuclease/phosphatase"/>
    <property type="match status" value="1"/>
</dbReference>
<sequence>MLTGLSENPQDISDSRKTAVINDELKKLHMDIAILQERHLADSGSLTKDYTFFWQGKSSDEPRQHGVGFAMRTSLLNTVKPSSNGSERLLTLRLKITAGSVSLVSVYFPTLSVTLDTKDEFCDKLATTISSIPRKELVLLGDFNAKVGADHDSWPSCLGQFGVDKMNDNG</sequence>
<dbReference type="GO" id="GO:0003824">
    <property type="term" value="F:catalytic activity"/>
    <property type="evidence" value="ECO:0007669"/>
    <property type="project" value="InterPro"/>
</dbReference>
<proteinExistence type="predicted"/>
<evidence type="ECO:0000313" key="3">
    <source>
        <dbReference type="Proteomes" id="UP000597762"/>
    </source>
</evidence>
<dbReference type="InterPro" id="IPR036691">
    <property type="entry name" value="Endo/exonu/phosph_ase_sf"/>
</dbReference>
<name>A0A812CS70_ACAPH</name>
<reference evidence="2" key="1">
    <citation type="submission" date="2021-01" db="EMBL/GenBank/DDBJ databases">
        <authorList>
            <person name="Li R."/>
            <person name="Bekaert M."/>
        </authorList>
    </citation>
    <scope>NUCLEOTIDE SEQUENCE</scope>
    <source>
        <strain evidence="2">Farmed</strain>
    </source>
</reference>
<evidence type="ECO:0000259" key="1">
    <source>
        <dbReference type="Pfam" id="PF03372"/>
    </source>
</evidence>
<gene>
    <name evidence="2" type="ORF">SPHA_40042</name>
</gene>
<dbReference type="EMBL" id="CAHIKZ030001884">
    <property type="protein sequence ID" value="CAE1276475.1"/>
    <property type="molecule type" value="Genomic_DNA"/>
</dbReference>
<dbReference type="Proteomes" id="UP000597762">
    <property type="component" value="Unassembled WGS sequence"/>
</dbReference>
<keyword evidence="3" id="KW-1185">Reference proteome</keyword>
<evidence type="ECO:0000313" key="2">
    <source>
        <dbReference type="EMBL" id="CAE1276475.1"/>
    </source>
</evidence>
<comment type="caution">
    <text evidence="2">The sequence shown here is derived from an EMBL/GenBank/DDBJ whole genome shotgun (WGS) entry which is preliminary data.</text>
</comment>
<organism evidence="2 3">
    <name type="scientific">Acanthosepion pharaonis</name>
    <name type="common">Pharaoh cuttlefish</name>
    <name type="synonym">Sepia pharaonis</name>
    <dbReference type="NCBI Taxonomy" id="158019"/>
    <lineage>
        <taxon>Eukaryota</taxon>
        <taxon>Metazoa</taxon>
        <taxon>Spiralia</taxon>
        <taxon>Lophotrochozoa</taxon>
        <taxon>Mollusca</taxon>
        <taxon>Cephalopoda</taxon>
        <taxon>Coleoidea</taxon>
        <taxon>Decapodiformes</taxon>
        <taxon>Sepiida</taxon>
        <taxon>Sepiina</taxon>
        <taxon>Sepiidae</taxon>
        <taxon>Acanthosepion</taxon>
    </lineage>
</organism>
<dbReference type="Pfam" id="PF03372">
    <property type="entry name" value="Exo_endo_phos"/>
    <property type="match status" value="1"/>
</dbReference>